<dbReference type="OrthoDB" id="3252838at2"/>
<protein>
    <submittedName>
        <fullName evidence="1">Uncharacterized protein</fullName>
    </submittedName>
</protein>
<name>A0A2U2RL48_9MICO</name>
<proteinExistence type="predicted"/>
<accession>A0A2U2RL48</accession>
<dbReference type="RefSeq" id="WP_109275108.1">
    <property type="nucleotide sequence ID" value="NZ_QFKX01000002.1"/>
</dbReference>
<gene>
    <name evidence="1" type="ORF">DEO23_06015</name>
</gene>
<dbReference type="Proteomes" id="UP000245590">
    <property type="component" value="Unassembled WGS sequence"/>
</dbReference>
<keyword evidence="2" id="KW-1185">Reference proteome</keyword>
<reference evidence="1 2" key="1">
    <citation type="submission" date="2018-05" db="EMBL/GenBank/DDBJ databases">
        <title>Brachybacterium sp. M1HQ-2T, whole genome shotgun sequence.</title>
        <authorList>
            <person name="Tuo L."/>
        </authorList>
    </citation>
    <scope>NUCLEOTIDE SEQUENCE [LARGE SCALE GENOMIC DNA]</scope>
    <source>
        <strain evidence="1 2">M1HQ-2</strain>
    </source>
</reference>
<sequence>MHLLVAREEPAPSGVQLDHVLAALDTLTAQVVVDLAPDLVGTAVPHLDRLFVVVPASDHALRAASRRVAAWHLPTGTDEAVLRGRGPVGPADVREVLHVPVAGRFKDSSRALVPLLDVRRGGADALSRRIVEAWEQER</sequence>
<comment type="caution">
    <text evidence="1">The sequence shown here is derived from an EMBL/GenBank/DDBJ whole genome shotgun (WGS) entry which is preliminary data.</text>
</comment>
<organism evidence="1 2">
    <name type="scientific">Brachybacterium endophyticum</name>
    <dbReference type="NCBI Taxonomy" id="2182385"/>
    <lineage>
        <taxon>Bacteria</taxon>
        <taxon>Bacillati</taxon>
        <taxon>Actinomycetota</taxon>
        <taxon>Actinomycetes</taxon>
        <taxon>Micrococcales</taxon>
        <taxon>Dermabacteraceae</taxon>
        <taxon>Brachybacterium</taxon>
    </lineage>
</organism>
<evidence type="ECO:0000313" key="2">
    <source>
        <dbReference type="Proteomes" id="UP000245590"/>
    </source>
</evidence>
<dbReference type="AlphaFoldDB" id="A0A2U2RL48"/>
<evidence type="ECO:0000313" key="1">
    <source>
        <dbReference type="EMBL" id="PWH06515.1"/>
    </source>
</evidence>
<dbReference type="EMBL" id="QFKX01000002">
    <property type="protein sequence ID" value="PWH06515.1"/>
    <property type="molecule type" value="Genomic_DNA"/>
</dbReference>